<gene>
    <name evidence="1" type="ORF">D9611_006146</name>
</gene>
<reference evidence="1 2" key="1">
    <citation type="journal article" date="2020" name="ISME J.">
        <title>Uncovering the hidden diversity of litter-decomposition mechanisms in mushroom-forming fungi.</title>
        <authorList>
            <person name="Floudas D."/>
            <person name="Bentzer J."/>
            <person name="Ahren D."/>
            <person name="Johansson T."/>
            <person name="Persson P."/>
            <person name="Tunlid A."/>
        </authorList>
    </citation>
    <scope>NUCLEOTIDE SEQUENCE [LARGE SCALE GENOMIC DNA]</scope>
    <source>
        <strain evidence="1 2">CBS 175.51</strain>
    </source>
</reference>
<dbReference type="AlphaFoldDB" id="A0A8H5CIA2"/>
<organism evidence="1 2">
    <name type="scientific">Ephemerocybe angulata</name>
    <dbReference type="NCBI Taxonomy" id="980116"/>
    <lineage>
        <taxon>Eukaryota</taxon>
        <taxon>Fungi</taxon>
        <taxon>Dikarya</taxon>
        <taxon>Basidiomycota</taxon>
        <taxon>Agaricomycotina</taxon>
        <taxon>Agaricomycetes</taxon>
        <taxon>Agaricomycetidae</taxon>
        <taxon>Agaricales</taxon>
        <taxon>Agaricineae</taxon>
        <taxon>Psathyrellaceae</taxon>
        <taxon>Ephemerocybe</taxon>
    </lineage>
</organism>
<dbReference type="InterPro" id="IPR011333">
    <property type="entry name" value="SKP1/BTB/POZ_sf"/>
</dbReference>
<comment type="caution">
    <text evidence="1">The sequence shown here is derived from an EMBL/GenBank/DDBJ whole genome shotgun (WGS) entry which is preliminary data.</text>
</comment>
<protein>
    <recommendedName>
        <fullName evidence="3">BTB domain-containing protein</fullName>
    </recommendedName>
</protein>
<evidence type="ECO:0008006" key="3">
    <source>
        <dbReference type="Google" id="ProtNLM"/>
    </source>
</evidence>
<dbReference type="Proteomes" id="UP000541558">
    <property type="component" value="Unassembled WGS sequence"/>
</dbReference>
<sequence length="272" mass="30511">MALDTILRTVAEQIMPPDSPAAPHRVEEYYWSNVVFKVAYTPSSYLIPPSLKAKSQVGDGLFRVPRGQFIAQSEVFAGMFGVPSPSENGNVSVEGESDENPIVLEGYEEKDFKALLGVLYPSMFTLTRRQALDQTELTSVLKLSTRWEMHEVRRYAITQLSGYYSLTPVEKIALARAHWVSDWLIEGLTNLVNDNPKLSPDELEASVGLRTAFRIARLKLECNASTVYCYNCRRNTGRGTVTDADALVRENFKDEIDEMVEAERPYGPADMS</sequence>
<dbReference type="Gene3D" id="3.30.710.10">
    <property type="entry name" value="Potassium Channel Kv1.1, Chain A"/>
    <property type="match status" value="1"/>
</dbReference>
<evidence type="ECO:0000313" key="1">
    <source>
        <dbReference type="EMBL" id="KAF5341092.1"/>
    </source>
</evidence>
<dbReference type="OrthoDB" id="3199068at2759"/>
<name>A0A8H5CIA2_9AGAR</name>
<accession>A0A8H5CIA2</accession>
<evidence type="ECO:0000313" key="2">
    <source>
        <dbReference type="Proteomes" id="UP000541558"/>
    </source>
</evidence>
<proteinExistence type="predicted"/>
<dbReference type="EMBL" id="JAACJK010000002">
    <property type="protein sequence ID" value="KAF5341092.1"/>
    <property type="molecule type" value="Genomic_DNA"/>
</dbReference>
<keyword evidence="2" id="KW-1185">Reference proteome</keyword>
<dbReference type="SUPFAM" id="SSF54695">
    <property type="entry name" value="POZ domain"/>
    <property type="match status" value="1"/>
</dbReference>